<dbReference type="PRINTS" id="PR00368">
    <property type="entry name" value="FADPNR"/>
</dbReference>
<dbReference type="AlphaFoldDB" id="A0A221VZI1"/>
<dbReference type="PRINTS" id="PR00469">
    <property type="entry name" value="PNDRDTASEII"/>
</dbReference>
<evidence type="ECO:0000313" key="1">
    <source>
        <dbReference type="EMBL" id="ASO18908.1"/>
    </source>
</evidence>
<accession>A0A221VZI1</accession>
<dbReference type="Gene3D" id="3.50.50.60">
    <property type="entry name" value="FAD/NAD(P)-binding domain"/>
    <property type="match status" value="1"/>
</dbReference>
<dbReference type="Proteomes" id="UP000204221">
    <property type="component" value="Chromosome"/>
</dbReference>
<dbReference type="KEGG" id="ahg:AHOG_06280"/>
<dbReference type="InterPro" id="IPR036188">
    <property type="entry name" value="FAD/NAD-bd_sf"/>
</dbReference>
<keyword evidence="1" id="KW-0560">Oxidoreductase</keyword>
<dbReference type="GO" id="GO:0050660">
    <property type="term" value="F:flavin adenine dinucleotide binding"/>
    <property type="evidence" value="ECO:0007669"/>
    <property type="project" value="TreeGrafter"/>
</dbReference>
<gene>
    <name evidence="1" type="primary">czcO</name>
    <name evidence="1" type="ORF">AHOG_06280</name>
</gene>
<dbReference type="GO" id="GO:0004497">
    <property type="term" value="F:monooxygenase activity"/>
    <property type="evidence" value="ECO:0007669"/>
    <property type="project" value="TreeGrafter"/>
</dbReference>
<dbReference type="PANTHER" id="PTHR43539:SF78">
    <property type="entry name" value="FLAVIN-CONTAINING MONOOXYGENASE"/>
    <property type="match status" value="1"/>
</dbReference>
<dbReference type="Pfam" id="PF13738">
    <property type="entry name" value="Pyr_redox_3"/>
    <property type="match status" value="1"/>
</dbReference>
<name>A0A221VZI1_9PSEU</name>
<dbReference type="EC" id="1.-.-.-" evidence="1"/>
<sequence length="366" mass="39689">MRIEAEPTAVDVVVIGAGQAGLSTGYHLRRTGHRPEAGFVLLDAPSAPGGAWRFRWPTLRMATVHGVHDLPGLPMGPVDEDEPAATAVPAYFAAYEQHFALPVHRPVRVRSVWPEDDDPMGRLRVATDRGDFSTRALINATGTWTRPFWPRVPGQAVFRGRQLHTVDYQGPDEFAGRKVIVVGGGASGVQLLAEIATVAETTWVTRRPPVFHEGPFTHEHGRAAVARVDEAVRAGRPPESVVSVTGLLLTPEVRRMRAEGLLDRLPMFDELTADGAVWHDGRFEAADAILYATGFRAALDHLRPLRLREPGGGIVVEDTRVPAEPRVQLVGYGPSASTVGATRAGRFAVREVNRLLGRVPAGMTGH</sequence>
<proteinExistence type="predicted"/>
<dbReference type="InterPro" id="IPR050982">
    <property type="entry name" value="Auxin_biosynth/cation_transpt"/>
</dbReference>
<organism evidence="1 2">
    <name type="scientific">Actinoalloteichus hoggarensis</name>
    <dbReference type="NCBI Taxonomy" id="1470176"/>
    <lineage>
        <taxon>Bacteria</taxon>
        <taxon>Bacillati</taxon>
        <taxon>Actinomycetota</taxon>
        <taxon>Actinomycetes</taxon>
        <taxon>Pseudonocardiales</taxon>
        <taxon>Pseudonocardiaceae</taxon>
        <taxon>Actinoalloteichus</taxon>
    </lineage>
</organism>
<reference evidence="1 2" key="1">
    <citation type="submission" date="2017-07" db="EMBL/GenBank/DDBJ databases">
        <title>Complete genome sequence of Actinoalloteichus hoggarensis DSM 45943, type strain of Actinoalloteichus hoggarensis.</title>
        <authorList>
            <person name="Ruckert C."/>
            <person name="Nouioui I."/>
            <person name="Willmese J."/>
            <person name="van Wezel G."/>
            <person name="Klenk H.-P."/>
            <person name="Kalinowski J."/>
            <person name="Zotchev S.B."/>
        </authorList>
    </citation>
    <scope>NUCLEOTIDE SEQUENCE [LARGE SCALE GENOMIC DNA]</scope>
    <source>
        <strain evidence="1 2">DSM 45943</strain>
    </source>
</reference>
<evidence type="ECO:0000313" key="2">
    <source>
        <dbReference type="Proteomes" id="UP000204221"/>
    </source>
</evidence>
<keyword evidence="2" id="KW-1185">Reference proteome</keyword>
<dbReference type="SUPFAM" id="SSF51905">
    <property type="entry name" value="FAD/NAD(P)-binding domain"/>
    <property type="match status" value="2"/>
</dbReference>
<dbReference type="PANTHER" id="PTHR43539">
    <property type="entry name" value="FLAVIN-BINDING MONOOXYGENASE-LIKE PROTEIN (AFU_ORTHOLOGUE AFUA_4G09220)"/>
    <property type="match status" value="1"/>
</dbReference>
<protein>
    <submittedName>
        <fullName evidence="1">Putative oxidoreductase CzcO</fullName>
        <ecNumber evidence="1">1.-.-.-</ecNumber>
    </submittedName>
</protein>
<dbReference type="EMBL" id="CP022521">
    <property type="protein sequence ID" value="ASO18908.1"/>
    <property type="molecule type" value="Genomic_DNA"/>
</dbReference>